<sequence length="127" mass="14632">MSFSKLVKSLCKARADITVQAVRDLASAATSNEASLIEDADTVVTKKTKNVKHVEYVFTCFVKGSRYCGENEHYEKKTEKEQKNTYSYEKESPLESSATIIVVVWIHLKWMHQAYLEEQIYEAVETW</sequence>
<gene>
    <name evidence="1" type="ORF">CEXT_783691</name>
</gene>
<protein>
    <submittedName>
        <fullName evidence="1">Uncharacterized protein</fullName>
    </submittedName>
</protein>
<name>A0AAV4NX18_CAEEX</name>
<proteinExistence type="predicted"/>
<dbReference type="EMBL" id="BPLR01021374">
    <property type="protein sequence ID" value="GIX88954.1"/>
    <property type="molecule type" value="Genomic_DNA"/>
</dbReference>
<dbReference type="Proteomes" id="UP001054945">
    <property type="component" value="Unassembled WGS sequence"/>
</dbReference>
<evidence type="ECO:0000313" key="2">
    <source>
        <dbReference type="Proteomes" id="UP001054945"/>
    </source>
</evidence>
<organism evidence="1 2">
    <name type="scientific">Caerostris extrusa</name>
    <name type="common">Bark spider</name>
    <name type="synonym">Caerostris bankana</name>
    <dbReference type="NCBI Taxonomy" id="172846"/>
    <lineage>
        <taxon>Eukaryota</taxon>
        <taxon>Metazoa</taxon>
        <taxon>Ecdysozoa</taxon>
        <taxon>Arthropoda</taxon>
        <taxon>Chelicerata</taxon>
        <taxon>Arachnida</taxon>
        <taxon>Araneae</taxon>
        <taxon>Araneomorphae</taxon>
        <taxon>Entelegynae</taxon>
        <taxon>Araneoidea</taxon>
        <taxon>Araneidae</taxon>
        <taxon>Caerostris</taxon>
    </lineage>
</organism>
<accession>A0AAV4NX18</accession>
<dbReference type="AlphaFoldDB" id="A0AAV4NX18"/>
<reference evidence="1 2" key="1">
    <citation type="submission" date="2021-06" db="EMBL/GenBank/DDBJ databases">
        <title>Caerostris extrusa draft genome.</title>
        <authorList>
            <person name="Kono N."/>
            <person name="Arakawa K."/>
        </authorList>
    </citation>
    <scope>NUCLEOTIDE SEQUENCE [LARGE SCALE GENOMIC DNA]</scope>
</reference>
<evidence type="ECO:0000313" key="1">
    <source>
        <dbReference type="EMBL" id="GIX88954.1"/>
    </source>
</evidence>
<comment type="caution">
    <text evidence="1">The sequence shown here is derived from an EMBL/GenBank/DDBJ whole genome shotgun (WGS) entry which is preliminary data.</text>
</comment>
<keyword evidence="2" id="KW-1185">Reference proteome</keyword>